<reference evidence="2" key="1">
    <citation type="submission" date="2025-08" db="UniProtKB">
        <authorList>
            <consortium name="Ensembl"/>
        </authorList>
    </citation>
    <scope>IDENTIFICATION</scope>
</reference>
<dbReference type="GO" id="GO:0005874">
    <property type="term" value="C:microtubule"/>
    <property type="evidence" value="ECO:0007669"/>
    <property type="project" value="TreeGrafter"/>
</dbReference>
<dbReference type="InterPro" id="IPR027417">
    <property type="entry name" value="P-loop_NTPase"/>
</dbReference>
<dbReference type="PRINTS" id="PR00195">
    <property type="entry name" value="DYNAMIN"/>
</dbReference>
<dbReference type="GO" id="GO:0005634">
    <property type="term" value="C:nucleus"/>
    <property type="evidence" value="ECO:0007669"/>
    <property type="project" value="TreeGrafter"/>
</dbReference>
<dbReference type="GO" id="GO:0031623">
    <property type="term" value="P:receptor internalization"/>
    <property type="evidence" value="ECO:0007669"/>
    <property type="project" value="TreeGrafter"/>
</dbReference>
<dbReference type="Proteomes" id="UP000694701">
    <property type="component" value="Unplaced"/>
</dbReference>
<evidence type="ECO:0000313" key="2">
    <source>
        <dbReference type="Ensembl" id="ENSCCRP00020083169.1"/>
    </source>
</evidence>
<organism evidence="2 3">
    <name type="scientific">Cyprinus carpio</name>
    <name type="common">Common carp</name>
    <dbReference type="NCBI Taxonomy" id="7962"/>
    <lineage>
        <taxon>Eukaryota</taxon>
        <taxon>Metazoa</taxon>
        <taxon>Chordata</taxon>
        <taxon>Craniata</taxon>
        <taxon>Vertebrata</taxon>
        <taxon>Euteleostomi</taxon>
        <taxon>Actinopterygii</taxon>
        <taxon>Neopterygii</taxon>
        <taxon>Teleostei</taxon>
        <taxon>Ostariophysi</taxon>
        <taxon>Cypriniformes</taxon>
        <taxon>Cyprinidae</taxon>
        <taxon>Cyprininae</taxon>
        <taxon>Cyprinus</taxon>
    </lineage>
</organism>
<dbReference type="InterPro" id="IPR022812">
    <property type="entry name" value="Dynamin"/>
</dbReference>
<evidence type="ECO:0000313" key="3">
    <source>
        <dbReference type="Proteomes" id="UP000694701"/>
    </source>
</evidence>
<dbReference type="Ensembl" id="ENSCCRT00020091024.1">
    <property type="protein sequence ID" value="ENSCCRP00020083169.1"/>
    <property type="gene ID" value="ENSCCRG00020038379.1"/>
</dbReference>
<dbReference type="GO" id="GO:0008017">
    <property type="term" value="F:microtubule binding"/>
    <property type="evidence" value="ECO:0007669"/>
    <property type="project" value="TreeGrafter"/>
</dbReference>
<dbReference type="GO" id="GO:0003924">
    <property type="term" value="F:GTPase activity"/>
    <property type="evidence" value="ECO:0007669"/>
    <property type="project" value="TreeGrafter"/>
</dbReference>
<accession>A0A8C2IRI1</accession>
<evidence type="ECO:0000259" key="1">
    <source>
        <dbReference type="Pfam" id="PF00350"/>
    </source>
</evidence>
<feature type="domain" description="Dynamin N-terminal" evidence="1">
    <location>
        <begin position="35"/>
        <end position="62"/>
    </location>
</feature>
<dbReference type="PANTHER" id="PTHR11566:SF225">
    <property type="entry name" value="INTERFERON-INDUCED GTP-BINDING PROTEIN MX-RELATED"/>
    <property type="match status" value="1"/>
</dbReference>
<sequence length="78" mass="8141">MDSTSSPCRSVQPLIELIDSLRLIGIEKDMDLPSIAVVGDQSSGKCSVLEALSGVALPRGSGKPLNMKSLKLSSEVKG</sequence>
<dbReference type="SUPFAM" id="SSF52540">
    <property type="entry name" value="P-loop containing nucleoside triphosphate hydrolases"/>
    <property type="match status" value="1"/>
</dbReference>
<dbReference type="PANTHER" id="PTHR11566">
    <property type="entry name" value="DYNAMIN"/>
    <property type="match status" value="1"/>
</dbReference>
<dbReference type="GO" id="GO:0016185">
    <property type="term" value="P:synaptic vesicle budding from presynaptic endocytic zone membrane"/>
    <property type="evidence" value="ECO:0007669"/>
    <property type="project" value="TreeGrafter"/>
</dbReference>
<proteinExistence type="predicted"/>
<dbReference type="AlphaFoldDB" id="A0A8C2IRI1"/>
<dbReference type="Gene3D" id="3.40.50.300">
    <property type="entry name" value="P-loop containing nucleotide triphosphate hydrolases"/>
    <property type="match status" value="1"/>
</dbReference>
<protein>
    <recommendedName>
        <fullName evidence="1">Dynamin N-terminal domain-containing protein</fullName>
    </recommendedName>
</protein>
<dbReference type="InterPro" id="IPR045063">
    <property type="entry name" value="Dynamin_N"/>
</dbReference>
<dbReference type="GO" id="GO:0005886">
    <property type="term" value="C:plasma membrane"/>
    <property type="evidence" value="ECO:0007669"/>
    <property type="project" value="TreeGrafter"/>
</dbReference>
<dbReference type="GO" id="GO:0098793">
    <property type="term" value="C:presynapse"/>
    <property type="evidence" value="ECO:0007669"/>
    <property type="project" value="GOC"/>
</dbReference>
<dbReference type="GO" id="GO:0051607">
    <property type="term" value="P:defense response to virus"/>
    <property type="evidence" value="ECO:0007669"/>
    <property type="project" value="TreeGrafter"/>
</dbReference>
<dbReference type="Pfam" id="PF00350">
    <property type="entry name" value="Dynamin_N"/>
    <property type="match status" value="1"/>
</dbReference>
<dbReference type="GO" id="GO:0005737">
    <property type="term" value="C:cytoplasm"/>
    <property type="evidence" value="ECO:0007669"/>
    <property type="project" value="TreeGrafter"/>
</dbReference>
<name>A0A8C2IRI1_CYPCA</name>